<comment type="similarity">
    <text evidence="2 6">Belongs to the FKBP-type PPIase family.</text>
</comment>
<keyword evidence="9" id="KW-1185">Reference proteome</keyword>
<dbReference type="AlphaFoldDB" id="A0A4R1FWM8"/>
<evidence type="ECO:0000259" key="7">
    <source>
        <dbReference type="PROSITE" id="PS50059"/>
    </source>
</evidence>
<keyword evidence="4 5" id="KW-0413">Isomerase</keyword>
<dbReference type="Proteomes" id="UP000294702">
    <property type="component" value="Unassembled WGS sequence"/>
</dbReference>
<organism evidence="8 9">
    <name type="scientific">Volucribacter psittacicida</name>
    <dbReference type="NCBI Taxonomy" id="203482"/>
    <lineage>
        <taxon>Bacteria</taxon>
        <taxon>Pseudomonadati</taxon>
        <taxon>Pseudomonadota</taxon>
        <taxon>Gammaproteobacteria</taxon>
        <taxon>Pasteurellales</taxon>
        <taxon>Pasteurellaceae</taxon>
        <taxon>Volucribacter</taxon>
    </lineage>
</organism>
<sequence>MTEQFLSQVKLEDIKAQGSYGVGLQIGSQLMESGLQIDVAALAKGVFDTLQQNPPALDFNVVTQALQQLHQEAEQQRQAQFAQIEQAGKDYLAKNKQNANVVETDSGLQYEVLVAGEGKVPARQDKVRVHYTGSLIDGTVFDSSVQRGQPAEFPVNGVIAGWIEALSMMPVGSKWKLTIPHQLAYGERGAGASIPPFSTLIFEVELLDIL</sequence>
<proteinExistence type="inferred from homology"/>
<dbReference type="NCBIfam" id="NF008602">
    <property type="entry name" value="PRK11570.1"/>
    <property type="match status" value="1"/>
</dbReference>
<comment type="caution">
    <text evidence="8">The sequence shown here is derived from an EMBL/GenBank/DDBJ whole genome shotgun (WGS) entry which is preliminary data.</text>
</comment>
<dbReference type="InterPro" id="IPR000774">
    <property type="entry name" value="PPIase_FKBP_N"/>
</dbReference>
<dbReference type="Pfam" id="PF00254">
    <property type="entry name" value="FKBP_C"/>
    <property type="match status" value="1"/>
</dbReference>
<dbReference type="Gene3D" id="1.10.287.460">
    <property type="entry name" value="Peptidyl-prolyl cis-trans isomerase, FKBP-type, N-terminal domain"/>
    <property type="match status" value="1"/>
</dbReference>
<evidence type="ECO:0000313" key="8">
    <source>
        <dbReference type="EMBL" id="TCJ98650.1"/>
    </source>
</evidence>
<protein>
    <recommendedName>
        <fullName evidence="6">Peptidyl-prolyl cis-trans isomerase</fullName>
        <ecNumber evidence="6">5.2.1.8</ecNumber>
    </recommendedName>
</protein>
<evidence type="ECO:0000256" key="6">
    <source>
        <dbReference type="RuleBase" id="RU003915"/>
    </source>
</evidence>
<comment type="catalytic activity">
    <reaction evidence="1 5 6">
        <text>[protein]-peptidylproline (omega=180) = [protein]-peptidylproline (omega=0)</text>
        <dbReference type="Rhea" id="RHEA:16237"/>
        <dbReference type="Rhea" id="RHEA-COMP:10747"/>
        <dbReference type="Rhea" id="RHEA-COMP:10748"/>
        <dbReference type="ChEBI" id="CHEBI:83833"/>
        <dbReference type="ChEBI" id="CHEBI:83834"/>
        <dbReference type="EC" id="5.2.1.8"/>
    </reaction>
</comment>
<dbReference type="Gene3D" id="3.10.50.40">
    <property type="match status" value="1"/>
</dbReference>
<dbReference type="GO" id="GO:0003755">
    <property type="term" value="F:peptidyl-prolyl cis-trans isomerase activity"/>
    <property type="evidence" value="ECO:0007669"/>
    <property type="project" value="UniProtKB-UniRule"/>
</dbReference>
<evidence type="ECO:0000256" key="4">
    <source>
        <dbReference type="ARBA" id="ARBA00023235"/>
    </source>
</evidence>
<name>A0A4R1FWM8_9PAST</name>
<accession>A0A4R1FWM8</accession>
<dbReference type="Pfam" id="PF01346">
    <property type="entry name" value="FKBP_N"/>
    <property type="match status" value="1"/>
</dbReference>
<evidence type="ECO:0000256" key="5">
    <source>
        <dbReference type="PROSITE-ProRule" id="PRU00277"/>
    </source>
</evidence>
<dbReference type="EMBL" id="SMFT01000002">
    <property type="protein sequence ID" value="TCJ98650.1"/>
    <property type="molecule type" value="Genomic_DNA"/>
</dbReference>
<gene>
    <name evidence="8" type="ORF">EV694_1063</name>
</gene>
<dbReference type="RefSeq" id="WP_132690216.1">
    <property type="nucleotide sequence ID" value="NZ_SMFT01000002.1"/>
</dbReference>
<dbReference type="PROSITE" id="PS50059">
    <property type="entry name" value="FKBP_PPIASE"/>
    <property type="match status" value="1"/>
</dbReference>
<dbReference type="EC" id="5.2.1.8" evidence="6"/>
<evidence type="ECO:0000313" key="9">
    <source>
        <dbReference type="Proteomes" id="UP000294702"/>
    </source>
</evidence>
<dbReference type="GO" id="GO:0006457">
    <property type="term" value="P:protein folding"/>
    <property type="evidence" value="ECO:0007669"/>
    <property type="project" value="InterPro"/>
</dbReference>
<dbReference type="FunFam" id="3.10.50.40:FF:000004">
    <property type="entry name" value="Peptidyl-prolyl cis-trans isomerase"/>
    <property type="match status" value="1"/>
</dbReference>
<evidence type="ECO:0000256" key="3">
    <source>
        <dbReference type="ARBA" id="ARBA00023110"/>
    </source>
</evidence>
<dbReference type="PANTHER" id="PTHR43811">
    <property type="entry name" value="FKBP-TYPE PEPTIDYL-PROLYL CIS-TRANS ISOMERASE FKPA"/>
    <property type="match status" value="1"/>
</dbReference>
<feature type="domain" description="PPIase FKBP-type" evidence="7">
    <location>
        <begin position="124"/>
        <end position="210"/>
    </location>
</feature>
<dbReference type="InterPro" id="IPR001179">
    <property type="entry name" value="PPIase_FKBP_dom"/>
</dbReference>
<dbReference type="PANTHER" id="PTHR43811:SF23">
    <property type="entry name" value="FKBP-TYPE 22 KDA PEPTIDYL-PROLYL CIS-TRANS ISOMERASE"/>
    <property type="match status" value="1"/>
</dbReference>
<dbReference type="InterPro" id="IPR046357">
    <property type="entry name" value="PPIase_dom_sf"/>
</dbReference>
<keyword evidence="3 5" id="KW-0697">Rotamase</keyword>
<dbReference type="InterPro" id="IPR036944">
    <property type="entry name" value="PPIase_FKBP_N_sf"/>
</dbReference>
<dbReference type="OrthoDB" id="9814548at2"/>
<reference evidence="8 9" key="1">
    <citation type="submission" date="2019-03" db="EMBL/GenBank/DDBJ databases">
        <title>Genomic Encyclopedia of Type Strains, Phase IV (KMG-IV): sequencing the most valuable type-strain genomes for metagenomic binning, comparative biology and taxonomic classification.</title>
        <authorList>
            <person name="Goeker M."/>
        </authorList>
    </citation>
    <scope>NUCLEOTIDE SEQUENCE [LARGE SCALE GENOMIC DNA]</scope>
    <source>
        <strain evidence="8 9">DSM 15534</strain>
    </source>
</reference>
<evidence type="ECO:0000256" key="1">
    <source>
        <dbReference type="ARBA" id="ARBA00000971"/>
    </source>
</evidence>
<evidence type="ECO:0000256" key="2">
    <source>
        <dbReference type="ARBA" id="ARBA00006577"/>
    </source>
</evidence>
<dbReference type="SUPFAM" id="SSF54534">
    <property type="entry name" value="FKBP-like"/>
    <property type="match status" value="1"/>
</dbReference>